<sequence>MVPPPIRVMPDFKSIFAQKLLTKSPRQKPYIPLGGSPENSPLSINATSAEQRKIFDEKDVSNFSLGCEDESVSQKTSDQECPTTLDSSVEIPKLPLTGDESGGNNDTTETVHGETSQVLTGGDVKSVDSNDRITPGKASYIHFTSMVKASRFWMFLLSHLCMATYLLVT</sequence>
<gene>
    <name evidence="1" type="ORF">L2E82_31261</name>
</gene>
<name>A0ACB9D3C9_CICIN</name>
<protein>
    <submittedName>
        <fullName evidence="1">Uncharacterized protein</fullName>
    </submittedName>
</protein>
<reference evidence="2" key="1">
    <citation type="journal article" date="2022" name="Mol. Ecol. Resour.">
        <title>The genomes of chicory, endive, great burdock and yacon provide insights into Asteraceae palaeo-polyploidization history and plant inulin production.</title>
        <authorList>
            <person name="Fan W."/>
            <person name="Wang S."/>
            <person name="Wang H."/>
            <person name="Wang A."/>
            <person name="Jiang F."/>
            <person name="Liu H."/>
            <person name="Zhao H."/>
            <person name="Xu D."/>
            <person name="Zhang Y."/>
        </authorList>
    </citation>
    <scope>NUCLEOTIDE SEQUENCE [LARGE SCALE GENOMIC DNA]</scope>
    <source>
        <strain evidence="2">cv. Punajuju</strain>
    </source>
</reference>
<dbReference type="Proteomes" id="UP001055811">
    <property type="component" value="Linkage Group LG05"/>
</dbReference>
<proteinExistence type="predicted"/>
<comment type="caution">
    <text evidence="1">The sequence shown here is derived from an EMBL/GenBank/DDBJ whole genome shotgun (WGS) entry which is preliminary data.</text>
</comment>
<evidence type="ECO:0000313" key="2">
    <source>
        <dbReference type="Proteomes" id="UP001055811"/>
    </source>
</evidence>
<keyword evidence="2" id="KW-1185">Reference proteome</keyword>
<organism evidence="1 2">
    <name type="scientific">Cichorium intybus</name>
    <name type="common">Chicory</name>
    <dbReference type="NCBI Taxonomy" id="13427"/>
    <lineage>
        <taxon>Eukaryota</taxon>
        <taxon>Viridiplantae</taxon>
        <taxon>Streptophyta</taxon>
        <taxon>Embryophyta</taxon>
        <taxon>Tracheophyta</taxon>
        <taxon>Spermatophyta</taxon>
        <taxon>Magnoliopsida</taxon>
        <taxon>eudicotyledons</taxon>
        <taxon>Gunneridae</taxon>
        <taxon>Pentapetalae</taxon>
        <taxon>asterids</taxon>
        <taxon>campanulids</taxon>
        <taxon>Asterales</taxon>
        <taxon>Asteraceae</taxon>
        <taxon>Cichorioideae</taxon>
        <taxon>Cichorieae</taxon>
        <taxon>Cichoriinae</taxon>
        <taxon>Cichorium</taxon>
    </lineage>
</organism>
<dbReference type="EMBL" id="CM042013">
    <property type="protein sequence ID" value="KAI3740787.1"/>
    <property type="molecule type" value="Genomic_DNA"/>
</dbReference>
<evidence type="ECO:0000313" key="1">
    <source>
        <dbReference type="EMBL" id="KAI3740787.1"/>
    </source>
</evidence>
<reference evidence="1 2" key="2">
    <citation type="journal article" date="2022" name="Mol. Ecol. Resour.">
        <title>The genomes of chicory, endive, great burdock and yacon provide insights into Asteraceae paleo-polyploidization history and plant inulin production.</title>
        <authorList>
            <person name="Fan W."/>
            <person name="Wang S."/>
            <person name="Wang H."/>
            <person name="Wang A."/>
            <person name="Jiang F."/>
            <person name="Liu H."/>
            <person name="Zhao H."/>
            <person name="Xu D."/>
            <person name="Zhang Y."/>
        </authorList>
    </citation>
    <scope>NUCLEOTIDE SEQUENCE [LARGE SCALE GENOMIC DNA]</scope>
    <source>
        <strain evidence="2">cv. Punajuju</strain>
        <tissue evidence="1">Leaves</tissue>
    </source>
</reference>
<accession>A0ACB9D3C9</accession>